<evidence type="ECO:0000313" key="5">
    <source>
        <dbReference type="EMBL" id="MDY5140377.1"/>
    </source>
</evidence>
<dbReference type="Gene3D" id="3.90.79.10">
    <property type="entry name" value="Nucleoside Triphosphate Pyrophosphohydrolase"/>
    <property type="match status" value="1"/>
</dbReference>
<dbReference type="Pfam" id="PF00293">
    <property type="entry name" value="NUDIX"/>
    <property type="match status" value="1"/>
</dbReference>
<dbReference type="PANTHER" id="PTHR43046:SF12">
    <property type="entry name" value="GDP-MANNOSE MANNOSYL HYDROLASE"/>
    <property type="match status" value="1"/>
</dbReference>
<dbReference type="InterPro" id="IPR020084">
    <property type="entry name" value="NUDIX_hydrolase_CS"/>
</dbReference>
<dbReference type="SUPFAM" id="SSF55811">
    <property type="entry name" value="Nudix"/>
    <property type="match status" value="1"/>
</dbReference>
<evidence type="ECO:0000313" key="8">
    <source>
        <dbReference type="Proteomes" id="UP001288320"/>
    </source>
</evidence>
<dbReference type="CDD" id="cd04685">
    <property type="entry name" value="NUDIX_Hydrolase"/>
    <property type="match status" value="1"/>
</dbReference>
<dbReference type="GO" id="GO:0016787">
    <property type="term" value="F:hydrolase activity"/>
    <property type="evidence" value="ECO:0007669"/>
    <property type="project" value="UniProtKB-KW"/>
</dbReference>
<comment type="caution">
    <text evidence="5">The sequence shown here is derived from an EMBL/GenBank/DDBJ whole genome shotgun (WGS) entry which is preliminary data.</text>
</comment>
<organism evidence="5 8">
    <name type="scientific">Actinotignum timonense</name>
    <dbReference type="NCBI Taxonomy" id="1870995"/>
    <lineage>
        <taxon>Bacteria</taxon>
        <taxon>Bacillati</taxon>
        <taxon>Actinomycetota</taxon>
        <taxon>Actinomycetes</taxon>
        <taxon>Actinomycetales</taxon>
        <taxon>Actinomycetaceae</taxon>
        <taxon>Actinotignum</taxon>
    </lineage>
</organism>
<keyword evidence="7" id="KW-1185">Reference proteome</keyword>
<dbReference type="EMBL" id="JAWNFY010000014">
    <property type="protein sequence ID" value="MDY5146544.1"/>
    <property type="molecule type" value="Genomic_DNA"/>
</dbReference>
<dbReference type="PROSITE" id="PS51462">
    <property type="entry name" value="NUDIX"/>
    <property type="match status" value="1"/>
</dbReference>
<dbReference type="PROSITE" id="PS00893">
    <property type="entry name" value="NUDIX_BOX"/>
    <property type="match status" value="1"/>
</dbReference>
<evidence type="ECO:0000256" key="3">
    <source>
        <dbReference type="ARBA" id="ARBA00022842"/>
    </source>
</evidence>
<dbReference type="GeneID" id="92814303"/>
<reference evidence="5 7" key="1">
    <citation type="submission" date="2023-10" db="EMBL/GenBank/DDBJ databases">
        <title>Whole Genome based description of the genera Actinobaculum and Actinotignum reveals a complex phylogenetic relationship within the species included in the genus Actinotignum.</title>
        <authorList>
            <person name="Jensen C.S."/>
            <person name="Dargis R."/>
            <person name="Kemp M."/>
            <person name="Christensen J.J."/>
        </authorList>
    </citation>
    <scope>NUCLEOTIDE SEQUENCE</scope>
    <source>
        <strain evidence="6 7">SLA_B089</strain>
        <strain evidence="5">SLA_B245</strain>
    </source>
</reference>
<evidence type="ECO:0000256" key="2">
    <source>
        <dbReference type="ARBA" id="ARBA00022801"/>
    </source>
</evidence>
<accession>A0AAW9HLM4</accession>
<evidence type="ECO:0000313" key="7">
    <source>
        <dbReference type="Proteomes" id="UP001284901"/>
    </source>
</evidence>
<proteinExistence type="predicted"/>
<keyword evidence="2" id="KW-0378">Hydrolase</keyword>
<dbReference type="PANTHER" id="PTHR43046">
    <property type="entry name" value="GDP-MANNOSE MANNOSYL HYDROLASE"/>
    <property type="match status" value="1"/>
</dbReference>
<name>A0AAW9HLM4_9ACTO</name>
<dbReference type="Proteomes" id="UP001284901">
    <property type="component" value="Unassembled WGS sequence"/>
</dbReference>
<dbReference type="RefSeq" id="WP_087070703.1">
    <property type="nucleotide sequence ID" value="NZ_CAUPFC010000007.1"/>
</dbReference>
<feature type="domain" description="Nudix hydrolase" evidence="4">
    <location>
        <begin position="4"/>
        <end position="153"/>
    </location>
</feature>
<dbReference type="InterPro" id="IPR000086">
    <property type="entry name" value="NUDIX_hydrolase_dom"/>
</dbReference>
<keyword evidence="3" id="KW-0460">Magnesium</keyword>
<sequence length="168" mass="18788">MTTTPRRAARIIALDEAGCVLLIRGHDRDDPTHRWWFTPGGGLEDTESPRAAAVREFREETGVVVTETELIGPVLRRRATFRFARATLNQDEVFFAVRLDAKRARAAVTGRGRAWTAAEEELLDAIHWRAGTQLIGSPSERVYPAGLAELAAQVHNGWDGICREIWEN</sequence>
<evidence type="ECO:0000313" key="6">
    <source>
        <dbReference type="EMBL" id="MDY5146544.1"/>
    </source>
</evidence>
<evidence type="ECO:0000256" key="1">
    <source>
        <dbReference type="ARBA" id="ARBA00001946"/>
    </source>
</evidence>
<dbReference type="AlphaFoldDB" id="A0AAW9HLM4"/>
<dbReference type="EMBL" id="JAWNFV010000005">
    <property type="protein sequence ID" value="MDY5140377.1"/>
    <property type="molecule type" value="Genomic_DNA"/>
</dbReference>
<dbReference type="InterPro" id="IPR015797">
    <property type="entry name" value="NUDIX_hydrolase-like_dom_sf"/>
</dbReference>
<evidence type="ECO:0000259" key="4">
    <source>
        <dbReference type="PROSITE" id="PS51462"/>
    </source>
</evidence>
<comment type="cofactor">
    <cofactor evidence="1">
        <name>Mg(2+)</name>
        <dbReference type="ChEBI" id="CHEBI:18420"/>
    </cofactor>
</comment>
<protein>
    <submittedName>
        <fullName evidence="5">NUDIX domain-containing protein</fullName>
    </submittedName>
</protein>
<gene>
    <name evidence="5" type="ORF">R6G74_03495</name>
    <name evidence="6" type="ORF">R6P33_05835</name>
</gene>
<dbReference type="Proteomes" id="UP001288320">
    <property type="component" value="Unassembled WGS sequence"/>
</dbReference>